<dbReference type="PROSITE" id="PS00655">
    <property type="entry name" value="GLYCOSYL_HYDROL_F6_1"/>
    <property type="match status" value="1"/>
</dbReference>
<feature type="active site" description="Proton donor" evidence="9">
    <location>
        <position position="162"/>
    </location>
</feature>
<dbReference type="SMART" id="SM00710">
    <property type="entry name" value="PbH1"/>
    <property type="match status" value="7"/>
</dbReference>
<dbReference type="SUPFAM" id="SSF51126">
    <property type="entry name" value="Pectin lyase-like"/>
    <property type="match status" value="1"/>
</dbReference>
<proteinExistence type="inferred from homology"/>
<dbReference type="PROSITE" id="PS00656">
    <property type="entry name" value="GLYCOSYL_HYDROL_F6_2"/>
    <property type="match status" value="1"/>
</dbReference>
<dbReference type="InterPro" id="IPR006626">
    <property type="entry name" value="PbH1"/>
</dbReference>
<gene>
    <name evidence="13" type="ORF">GCM10009754_78580</name>
</gene>
<evidence type="ECO:0000256" key="6">
    <source>
        <dbReference type="ARBA" id="ARBA00023295"/>
    </source>
</evidence>
<evidence type="ECO:0000256" key="2">
    <source>
        <dbReference type="ARBA" id="ARBA00022801"/>
    </source>
</evidence>
<keyword evidence="6 10" id="KW-0326">Glycosidase</keyword>
<evidence type="ECO:0000256" key="5">
    <source>
        <dbReference type="ARBA" id="ARBA00023277"/>
    </source>
</evidence>
<dbReference type="Pfam" id="PF13229">
    <property type="entry name" value="Beta_helix"/>
    <property type="match status" value="1"/>
</dbReference>
<evidence type="ECO:0000259" key="12">
    <source>
        <dbReference type="Pfam" id="PF13229"/>
    </source>
</evidence>
<keyword evidence="3 10" id="KW-0136">Cellulose degradation</keyword>
<dbReference type="PRINTS" id="PR00733">
    <property type="entry name" value="GLHYDRLASE6"/>
</dbReference>
<feature type="domain" description="Right handed beta helix" evidence="12">
    <location>
        <begin position="420"/>
        <end position="571"/>
    </location>
</feature>
<dbReference type="EC" id="3.2.1.-" evidence="10"/>
<name>A0ABP5E0G7_9PSEU</name>
<dbReference type="InterPro" id="IPR016288">
    <property type="entry name" value="Beta_cellobiohydrolase"/>
</dbReference>
<sequence length="719" mass="74601">MTVGDRFFPRTGKKPRRSVVVLGAVVVFAAVTATPVQAVTASNPLAVTDGFYADPDSNPARWVRENPEHPDAAAIRTEIAERPGARWFADPGADTRAEVSAYTSAARTAGKLPILVAYDLPDRDCGGHSGGGAASPAEYRDWLSGFADGIADRPAVVVIEPDALAQLDCLTEEQKATRIDLLSFAANEFASKNPNTWAYLDAGNANWVEAGEMANRLRRAGVGKIRGFALNTSNYYTTEESVAKGKAITGALGGAAHYVVDTSRNGNGANGEWCNPAGRKLGVPSQTSGDAEMLLWVKVPGDSDGDCGIGTGIPAGKFSPVLAKHLIDGGPRGFANTAPRGDVPPPASGRTLTVGEGGRYGTIQQAADAAQPGDNVEIAAGTYAGGLRLEHGGAQDRYITFYGKGGPAVVTGGDGDRGQIAIGDTSWLRFIGVTAAGSAGFGAMANGADHLVFQDFRVDGSQDGGLVVLGSRDVLVDGCEISGTNARGTSADHEAMSLGEGSSGIEVRGCRVHDNGEEGIDVKYDDDAKAKIHDNLVYDNRGPNIYVDSSSGVEIYNNTVYATKNETKAGIGLAVEDYSESRKLDNVSVYNNVSYGNAGAGLGFWMESDGTMSNVRVVNNTFHGNKKGSIGFDVPGVDGENLLRNNIFGEGAESPDGFTADHNAVGDPGFTDPGAADFHLAPGSAAIDAGTGDGAPAFDRDNAPRPSGKAVDVGAYESR</sequence>
<evidence type="ECO:0000256" key="10">
    <source>
        <dbReference type="RuleBase" id="RU361186"/>
    </source>
</evidence>
<evidence type="ECO:0000256" key="3">
    <source>
        <dbReference type="ARBA" id="ARBA00023001"/>
    </source>
</evidence>
<evidence type="ECO:0000256" key="1">
    <source>
        <dbReference type="ARBA" id="ARBA00022729"/>
    </source>
</evidence>
<evidence type="ECO:0000256" key="4">
    <source>
        <dbReference type="ARBA" id="ARBA00023157"/>
    </source>
</evidence>
<dbReference type="Gene3D" id="2.160.20.10">
    <property type="entry name" value="Single-stranded right-handed beta-helix, Pectin lyase-like"/>
    <property type="match status" value="1"/>
</dbReference>
<keyword evidence="5 10" id="KW-0119">Carbohydrate metabolism</keyword>
<evidence type="ECO:0000313" key="13">
    <source>
        <dbReference type="EMBL" id="GAA1988704.1"/>
    </source>
</evidence>
<reference evidence="14" key="1">
    <citation type="journal article" date="2019" name="Int. J. Syst. Evol. Microbiol.">
        <title>The Global Catalogue of Microorganisms (GCM) 10K type strain sequencing project: providing services to taxonomists for standard genome sequencing and annotation.</title>
        <authorList>
            <consortium name="The Broad Institute Genomics Platform"/>
            <consortium name="The Broad Institute Genome Sequencing Center for Infectious Disease"/>
            <person name="Wu L."/>
            <person name="Ma J."/>
        </authorList>
    </citation>
    <scope>NUCLEOTIDE SEQUENCE [LARGE SCALE GENOMIC DNA]</scope>
    <source>
        <strain evidence="14">JCM 14545</strain>
    </source>
</reference>
<keyword evidence="7 10" id="KW-0624">Polysaccharide degradation</keyword>
<evidence type="ECO:0000256" key="8">
    <source>
        <dbReference type="PROSITE-ProRule" id="PRU10056"/>
    </source>
</evidence>
<dbReference type="PANTHER" id="PTHR34876:SF4">
    <property type="entry name" value="1,4-BETA-D-GLUCAN CELLOBIOHYDROLASE C-RELATED"/>
    <property type="match status" value="1"/>
</dbReference>
<feature type="chain" id="PRO_5045012896" description="Glucanase" evidence="10">
    <location>
        <begin position="39"/>
        <end position="719"/>
    </location>
</feature>
<keyword evidence="14" id="KW-1185">Reference proteome</keyword>
<dbReference type="InterPro" id="IPR039448">
    <property type="entry name" value="Beta_helix"/>
</dbReference>
<dbReference type="InterPro" id="IPR036434">
    <property type="entry name" value="Beta_cellobiohydrolase_sf"/>
</dbReference>
<feature type="signal peptide" evidence="10">
    <location>
        <begin position="1"/>
        <end position="38"/>
    </location>
</feature>
<dbReference type="InterPro" id="IPR012334">
    <property type="entry name" value="Pectin_lyas_fold"/>
</dbReference>
<dbReference type="InterPro" id="IPR001524">
    <property type="entry name" value="Glyco_hydro_6_CS"/>
</dbReference>
<protein>
    <recommendedName>
        <fullName evidence="10">Glucanase</fullName>
        <ecNumber evidence="10">3.2.1.-</ecNumber>
    </recommendedName>
</protein>
<organism evidence="13 14">
    <name type="scientific">Amycolatopsis minnesotensis</name>
    <dbReference type="NCBI Taxonomy" id="337894"/>
    <lineage>
        <taxon>Bacteria</taxon>
        <taxon>Bacillati</taxon>
        <taxon>Actinomycetota</taxon>
        <taxon>Actinomycetes</taxon>
        <taxon>Pseudonocardiales</taxon>
        <taxon>Pseudonocardiaceae</taxon>
        <taxon>Amycolatopsis</taxon>
    </lineage>
</organism>
<comment type="caution">
    <text evidence="13">The sequence shown here is derived from an EMBL/GenBank/DDBJ whole genome shotgun (WGS) entry which is preliminary data.</text>
</comment>
<evidence type="ECO:0000256" key="11">
    <source>
        <dbReference type="SAM" id="MobiDB-lite"/>
    </source>
</evidence>
<dbReference type="Pfam" id="PF01341">
    <property type="entry name" value="Glyco_hydro_6"/>
    <property type="match status" value="1"/>
</dbReference>
<feature type="active site" evidence="8">
    <location>
        <position position="124"/>
    </location>
</feature>
<dbReference type="Gene3D" id="3.20.20.40">
    <property type="entry name" value="1, 4-beta cellobiohydrolase"/>
    <property type="match status" value="1"/>
</dbReference>
<dbReference type="EMBL" id="BAAANN010000049">
    <property type="protein sequence ID" value="GAA1988704.1"/>
    <property type="molecule type" value="Genomic_DNA"/>
</dbReference>
<dbReference type="Proteomes" id="UP001501116">
    <property type="component" value="Unassembled WGS sequence"/>
</dbReference>
<keyword evidence="1 10" id="KW-0732">Signal</keyword>
<evidence type="ECO:0000256" key="7">
    <source>
        <dbReference type="ARBA" id="ARBA00023326"/>
    </source>
</evidence>
<keyword evidence="4" id="KW-1015">Disulfide bond</keyword>
<feature type="region of interest" description="Disordered" evidence="11">
    <location>
        <begin position="681"/>
        <end position="719"/>
    </location>
</feature>
<dbReference type="SUPFAM" id="SSF51989">
    <property type="entry name" value="Glycosyl hydrolases family 6, cellulases"/>
    <property type="match status" value="1"/>
</dbReference>
<accession>A0ABP5E0G7</accession>
<dbReference type="InterPro" id="IPR059226">
    <property type="entry name" value="Choice_anch_Q_dom"/>
</dbReference>
<dbReference type="InterPro" id="IPR011050">
    <property type="entry name" value="Pectin_lyase_fold/virulence"/>
</dbReference>
<dbReference type="RefSeq" id="WP_344430550.1">
    <property type="nucleotide sequence ID" value="NZ_BAAANN010000049.1"/>
</dbReference>
<dbReference type="NCBIfam" id="NF041518">
    <property type="entry name" value="choice_anch_Q"/>
    <property type="match status" value="1"/>
</dbReference>
<keyword evidence="2 10" id="KW-0378">Hydrolase</keyword>
<dbReference type="PANTHER" id="PTHR34876">
    <property type="match status" value="1"/>
</dbReference>
<evidence type="ECO:0000256" key="9">
    <source>
        <dbReference type="PROSITE-ProRule" id="PRU10057"/>
    </source>
</evidence>
<evidence type="ECO:0000313" key="14">
    <source>
        <dbReference type="Proteomes" id="UP001501116"/>
    </source>
</evidence>
<comment type="similarity">
    <text evidence="10">Belongs to the glycosyl hydrolase family 6.</text>
</comment>